<dbReference type="PRINTS" id="PR00410">
    <property type="entry name" value="PHEHYDRXLASE"/>
</dbReference>
<keyword evidence="8" id="KW-0411">Iron-sulfur</keyword>
<dbReference type="InterPro" id="IPR006058">
    <property type="entry name" value="2Fe2S_fd_BS"/>
</dbReference>
<accession>A0A285TXM7</accession>
<name>A0A285TXM7_9PROT</name>
<protein>
    <submittedName>
        <fullName evidence="13">Ferredoxin-NADP reductase</fullName>
    </submittedName>
</protein>
<feature type="domain" description="2Fe-2S ferredoxin-type" evidence="11">
    <location>
        <begin position="294"/>
        <end position="378"/>
    </location>
</feature>
<dbReference type="InterPro" id="IPR001433">
    <property type="entry name" value="OxRdtase_FAD/NAD-bd"/>
</dbReference>
<dbReference type="RefSeq" id="WP_170954215.1">
    <property type="nucleotide sequence ID" value="NZ_OBMM01000008.1"/>
</dbReference>
<dbReference type="GO" id="GO:0016491">
    <property type="term" value="F:oxidoreductase activity"/>
    <property type="evidence" value="ECO:0007669"/>
    <property type="project" value="UniProtKB-KW"/>
</dbReference>
<evidence type="ECO:0000256" key="8">
    <source>
        <dbReference type="ARBA" id="ARBA00023014"/>
    </source>
</evidence>
<dbReference type="InterPro" id="IPR001041">
    <property type="entry name" value="2Fe-2S_ferredoxin-type"/>
</dbReference>
<keyword evidence="4" id="KW-0479">Metal-binding</keyword>
<evidence type="ECO:0000256" key="9">
    <source>
        <dbReference type="ARBA" id="ARBA00061434"/>
    </source>
</evidence>
<dbReference type="CDD" id="cd06215">
    <property type="entry name" value="FNR_iron_sulfur_binding_1"/>
    <property type="match status" value="1"/>
</dbReference>
<dbReference type="PROSITE" id="PS00197">
    <property type="entry name" value="2FE2S_FER_1"/>
    <property type="match status" value="1"/>
</dbReference>
<evidence type="ECO:0000313" key="14">
    <source>
        <dbReference type="Proteomes" id="UP000219068"/>
    </source>
</evidence>
<evidence type="ECO:0000259" key="11">
    <source>
        <dbReference type="PROSITE" id="PS51085"/>
    </source>
</evidence>
<evidence type="ECO:0000256" key="7">
    <source>
        <dbReference type="ARBA" id="ARBA00023004"/>
    </source>
</evidence>
<dbReference type="InterPro" id="IPR050415">
    <property type="entry name" value="MRET"/>
</dbReference>
<dbReference type="AlphaFoldDB" id="A0A285TXM7"/>
<dbReference type="PANTHER" id="PTHR47354">
    <property type="entry name" value="NADH OXIDOREDUCTASE HCR"/>
    <property type="match status" value="1"/>
</dbReference>
<evidence type="ECO:0000256" key="2">
    <source>
        <dbReference type="ARBA" id="ARBA00022630"/>
    </source>
</evidence>
<gene>
    <name evidence="13" type="ORF">SAMN05428964_10889</name>
</gene>
<dbReference type="CDD" id="cd00207">
    <property type="entry name" value="fer2"/>
    <property type="match status" value="1"/>
</dbReference>
<comment type="similarity">
    <text evidence="9">In the N-terminal section; belongs to the FAD-binding oxidoreductase type 6 family.</text>
</comment>
<evidence type="ECO:0000313" key="13">
    <source>
        <dbReference type="EMBL" id="SOC30074.1"/>
    </source>
</evidence>
<dbReference type="PROSITE" id="PS51085">
    <property type="entry name" value="2FE2S_FER_2"/>
    <property type="match status" value="1"/>
</dbReference>
<organism evidence="13 14">
    <name type="scientific">Thalassospira xiamenensis</name>
    <dbReference type="NCBI Taxonomy" id="220697"/>
    <lineage>
        <taxon>Bacteria</taxon>
        <taxon>Pseudomonadati</taxon>
        <taxon>Pseudomonadota</taxon>
        <taxon>Alphaproteobacteria</taxon>
        <taxon>Rhodospirillales</taxon>
        <taxon>Thalassospiraceae</taxon>
        <taxon>Thalassospira</taxon>
    </lineage>
</organism>
<proteinExistence type="inferred from homology"/>
<evidence type="ECO:0000256" key="4">
    <source>
        <dbReference type="ARBA" id="ARBA00022723"/>
    </source>
</evidence>
<evidence type="ECO:0000256" key="10">
    <source>
        <dbReference type="SAM" id="MobiDB-lite"/>
    </source>
</evidence>
<dbReference type="Gene3D" id="3.10.20.30">
    <property type="match status" value="1"/>
</dbReference>
<keyword evidence="3" id="KW-0001">2Fe-2S</keyword>
<dbReference type="SUPFAM" id="SSF54292">
    <property type="entry name" value="2Fe-2S ferredoxin-like"/>
    <property type="match status" value="1"/>
</dbReference>
<dbReference type="PROSITE" id="PS51384">
    <property type="entry name" value="FAD_FR"/>
    <property type="match status" value="1"/>
</dbReference>
<sequence length="378" mass="41608">MMTQTNPPATGQAAPSGDDENFTEATRIPLWDPENDDVLVCRQVRQETHDVKTFVFSAREPRAFRFYPGQYMTFELPVEGMVTRSYTISGSAARPYRIEITVKRVPGGPGSNWLHDYMMPGKEVNVSGPFGEFTTDATGEEKLLFISAGSGITPMMSMTRTACDLSEPSDLYFVHAARTPADIIFHKELSLLATQNPGLRIAFTCSTAAAHHSWSGYTGRFNIQMLSLMLPDFRERKVFCCGPAPFMEGVRNMLRDTGFDMEKYYEESFDFGAETAGTFDEEPVAAPEISGQTFRVSFTKTGHVVECGPGMTVLSAAREAGILPMSSCQRGICGTCKSKLISGEVDMQHGGGIRQREIDQGKVLICCSTPLSDIEVEL</sequence>
<keyword evidence="6" id="KW-0560">Oxidoreductase</keyword>
<evidence type="ECO:0000256" key="1">
    <source>
        <dbReference type="ARBA" id="ARBA00001974"/>
    </source>
</evidence>
<keyword evidence="5" id="KW-0274">FAD</keyword>
<evidence type="ECO:0000259" key="12">
    <source>
        <dbReference type="PROSITE" id="PS51384"/>
    </source>
</evidence>
<dbReference type="Pfam" id="PF00175">
    <property type="entry name" value="NAD_binding_1"/>
    <property type="match status" value="1"/>
</dbReference>
<dbReference type="EMBL" id="OBMM01000008">
    <property type="protein sequence ID" value="SOC30074.1"/>
    <property type="molecule type" value="Genomic_DNA"/>
</dbReference>
<evidence type="ECO:0000256" key="6">
    <source>
        <dbReference type="ARBA" id="ARBA00023002"/>
    </source>
</evidence>
<evidence type="ECO:0000256" key="5">
    <source>
        <dbReference type="ARBA" id="ARBA00022827"/>
    </source>
</evidence>
<dbReference type="PANTHER" id="PTHR47354:SF6">
    <property type="entry name" value="NADH OXIDOREDUCTASE HCR"/>
    <property type="match status" value="1"/>
</dbReference>
<dbReference type="InterPro" id="IPR039261">
    <property type="entry name" value="FNR_nucleotide-bd"/>
</dbReference>
<keyword evidence="2" id="KW-0285">Flavoprotein</keyword>
<dbReference type="Pfam" id="PF00970">
    <property type="entry name" value="FAD_binding_6"/>
    <property type="match status" value="1"/>
</dbReference>
<dbReference type="GO" id="GO:0051537">
    <property type="term" value="F:2 iron, 2 sulfur cluster binding"/>
    <property type="evidence" value="ECO:0007669"/>
    <property type="project" value="UniProtKB-KW"/>
</dbReference>
<dbReference type="InterPro" id="IPR017927">
    <property type="entry name" value="FAD-bd_FR_type"/>
</dbReference>
<dbReference type="Gene3D" id="3.40.50.80">
    <property type="entry name" value="Nucleotide-binding domain of ferredoxin-NADP reductase (FNR) module"/>
    <property type="match status" value="1"/>
</dbReference>
<dbReference type="Gene3D" id="2.40.30.10">
    <property type="entry name" value="Translation factors"/>
    <property type="match status" value="1"/>
</dbReference>
<feature type="region of interest" description="Disordered" evidence="10">
    <location>
        <begin position="1"/>
        <end position="21"/>
    </location>
</feature>
<dbReference type="InterPro" id="IPR017938">
    <property type="entry name" value="Riboflavin_synthase-like_b-brl"/>
</dbReference>
<dbReference type="Proteomes" id="UP000219068">
    <property type="component" value="Unassembled WGS sequence"/>
</dbReference>
<reference evidence="13 14" key="1">
    <citation type="submission" date="2017-08" db="EMBL/GenBank/DDBJ databases">
        <authorList>
            <person name="de Groot N.N."/>
        </authorList>
    </citation>
    <scope>NUCLEOTIDE SEQUENCE [LARGE SCALE GENOMIC DNA]</scope>
    <source>
        <strain evidence="13 14">USBA 78</strain>
    </source>
</reference>
<dbReference type="SUPFAM" id="SSF52343">
    <property type="entry name" value="Ferredoxin reductase-like, C-terminal NADP-linked domain"/>
    <property type="match status" value="1"/>
</dbReference>
<feature type="domain" description="FAD-binding FR-type" evidence="12">
    <location>
        <begin position="34"/>
        <end position="136"/>
    </location>
</feature>
<evidence type="ECO:0000256" key="3">
    <source>
        <dbReference type="ARBA" id="ARBA00022714"/>
    </source>
</evidence>
<keyword evidence="7" id="KW-0408">Iron</keyword>
<dbReference type="InterPro" id="IPR012675">
    <property type="entry name" value="Beta-grasp_dom_sf"/>
</dbReference>
<comment type="cofactor">
    <cofactor evidence="1">
        <name>FAD</name>
        <dbReference type="ChEBI" id="CHEBI:57692"/>
    </cofactor>
</comment>
<dbReference type="InterPro" id="IPR036010">
    <property type="entry name" value="2Fe-2S_ferredoxin-like_sf"/>
</dbReference>
<dbReference type="Pfam" id="PF00111">
    <property type="entry name" value="Fer2"/>
    <property type="match status" value="1"/>
</dbReference>
<dbReference type="GO" id="GO:0046872">
    <property type="term" value="F:metal ion binding"/>
    <property type="evidence" value="ECO:0007669"/>
    <property type="project" value="UniProtKB-KW"/>
</dbReference>
<dbReference type="SUPFAM" id="SSF63380">
    <property type="entry name" value="Riboflavin synthase domain-like"/>
    <property type="match status" value="1"/>
</dbReference>
<dbReference type="InterPro" id="IPR008333">
    <property type="entry name" value="Cbr1-like_FAD-bd_dom"/>
</dbReference>